<dbReference type="EMBL" id="CP023270">
    <property type="protein sequence ID" value="AVJ29438.1"/>
    <property type="molecule type" value="Genomic_DNA"/>
</dbReference>
<organism evidence="1 2">
    <name type="scientific">Achromobacter spanius</name>
    <dbReference type="NCBI Taxonomy" id="217203"/>
    <lineage>
        <taxon>Bacteria</taxon>
        <taxon>Pseudomonadati</taxon>
        <taxon>Pseudomonadota</taxon>
        <taxon>Betaproteobacteria</taxon>
        <taxon>Burkholderiales</taxon>
        <taxon>Alcaligenaceae</taxon>
        <taxon>Achromobacter</taxon>
    </lineage>
</organism>
<evidence type="ECO:0000313" key="2">
    <source>
        <dbReference type="Proteomes" id="UP000239477"/>
    </source>
</evidence>
<accession>A0A2S0IBV1</accession>
<proteinExistence type="predicted"/>
<protein>
    <submittedName>
        <fullName evidence="1">Uncharacterized protein</fullName>
    </submittedName>
</protein>
<name>A0A2S0IBV1_9BURK</name>
<evidence type="ECO:0000313" key="1">
    <source>
        <dbReference type="EMBL" id="AVJ29438.1"/>
    </source>
</evidence>
<dbReference type="RefSeq" id="WP_105240140.1">
    <property type="nucleotide sequence ID" value="NZ_CP023270.1"/>
</dbReference>
<gene>
    <name evidence="1" type="ORF">CLM73_21295</name>
</gene>
<dbReference type="Proteomes" id="UP000239477">
    <property type="component" value="Chromosome"/>
</dbReference>
<sequence length="210" mass="22843">MIHSDTLGRLAVKGVQLKVLSQIFPVLRHEVLGPLSSASLAAAMLRQAPEGATGEAIQQRCERLAGDLSDMLDESVGVVRELDGWLSDGGAMTSSSDLLHDCRKLMFSHLLLASHGIRWPEQVAHADVPLFSTRYLVLAWLLCLLPLVPADAHLEVDASEPGVWRARVPEGEPAADQPGTFDPQEVELLAAAAGWRLEHQDRCWSLHLPG</sequence>
<dbReference type="OrthoDB" id="8639138at2"/>
<reference evidence="1 2" key="1">
    <citation type="submission" date="2017-09" db="EMBL/GenBank/DDBJ databases">
        <title>Genomic, metabolic, and phenotypic characteristics of bacterial isolates from the natural microbiome of the model nematode Caenorhabditis elegans.</title>
        <authorList>
            <person name="Zimmermann J."/>
            <person name="Obeng N."/>
            <person name="Yang W."/>
            <person name="Obeng O."/>
            <person name="Kissoyan K."/>
            <person name="Pees B."/>
            <person name="Dirksen P."/>
            <person name="Hoppner M."/>
            <person name="Franke A."/>
            <person name="Rosenstiel P."/>
            <person name="Leippe M."/>
            <person name="Dierking K."/>
            <person name="Kaleta C."/>
            <person name="Schulenburg H."/>
        </authorList>
    </citation>
    <scope>NUCLEOTIDE SEQUENCE [LARGE SCALE GENOMIC DNA]</scope>
    <source>
        <strain evidence="1 2">MYb73</strain>
    </source>
</reference>
<dbReference type="AlphaFoldDB" id="A0A2S0IBV1"/>
<keyword evidence="2" id="KW-1185">Reference proteome</keyword>